<evidence type="ECO:0000313" key="5">
    <source>
        <dbReference type="Proteomes" id="UP001501009"/>
    </source>
</evidence>
<comment type="caution">
    <text evidence="4">The sequence shown here is derived from an EMBL/GenBank/DDBJ whole genome shotgun (WGS) entry which is preliminary data.</text>
</comment>
<name>A0ABP7H0E7_9ACTN</name>
<proteinExistence type="inferred from homology"/>
<accession>A0ABP7H0E7</accession>
<dbReference type="InterPro" id="IPR050559">
    <property type="entry name" value="P-Pant_transferase_sf"/>
</dbReference>
<dbReference type="RefSeq" id="WP_275774417.1">
    <property type="nucleotide sequence ID" value="NZ_BAABDE010000006.1"/>
</dbReference>
<dbReference type="Pfam" id="PF01648">
    <property type="entry name" value="ACPS"/>
    <property type="match status" value="1"/>
</dbReference>
<organism evidence="4 5">
    <name type="scientific">Streptomyces coacervatus</name>
    <dbReference type="NCBI Taxonomy" id="647381"/>
    <lineage>
        <taxon>Bacteria</taxon>
        <taxon>Bacillati</taxon>
        <taxon>Actinomycetota</taxon>
        <taxon>Actinomycetes</taxon>
        <taxon>Kitasatosporales</taxon>
        <taxon>Streptomycetaceae</taxon>
        <taxon>Streptomyces</taxon>
    </lineage>
</organism>
<dbReference type="InterPro" id="IPR037143">
    <property type="entry name" value="4-PPantetheinyl_Trfase_dom_sf"/>
</dbReference>
<dbReference type="EMBL" id="BAABDE010000006">
    <property type="protein sequence ID" value="GAA3779361.1"/>
    <property type="molecule type" value="Genomic_DNA"/>
</dbReference>
<evidence type="ECO:0000313" key="4">
    <source>
        <dbReference type="EMBL" id="GAA3779361.1"/>
    </source>
</evidence>
<dbReference type="Proteomes" id="UP001501009">
    <property type="component" value="Unassembled WGS sequence"/>
</dbReference>
<evidence type="ECO:0000256" key="1">
    <source>
        <dbReference type="ARBA" id="ARBA00010990"/>
    </source>
</evidence>
<dbReference type="InterPro" id="IPR008278">
    <property type="entry name" value="4-PPantetheinyl_Trfase_dom"/>
</dbReference>
<dbReference type="PANTHER" id="PTHR12215:SF10">
    <property type="entry name" value="L-AMINOADIPATE-SEMIALDEHYDE DEHYDROGENASE-PHOSPHOPANTETHEINYL TRANSFERASE"/>
    <property type="match status" value="1"/>
</dbReference>
<dbReference type="Gene3D" id="3.90.470.20">
    <property type="entry name" value="4'-phosphopantetheinyl transferase domain"/>
    <property type="match status" value="2"/>
</dbReference>
<keyword evidence="5" id="KW-1185">Reference proteome</keyword>
<evidence type="ECO:0000256" key="2">
    <source>
        <dbReference type="ARBA" id="ARBA00022679"/>
    </source>
</evidence>
<comment type="similarity">
    <text evidence="1">Belongs to the P-Pant transferase superfamily. Gsp/Sfp/HetI/AcpT family.</text>
</comment>
<dbReference type="PANTHER" id="PTHR12215">
    <property type="entry name" value="PHOSPHOPANTETHEINE TRANSFERASE"/>
    <property type="match status" value="1"/>
</dbReference>
<dbReference type="SUPFAM" id="SSF56214">
    <property type="entry name" value="4'-phosphopantetheinyl transferase"/>
    <property type="match status" value="2"/>
</dbReference>
<feature type="domain" description="4'-phosphopantetheinyl transferase" evidence="3">
    <location>
        <begin position="131"/>
        <end position="236"/>
    </location>
</feature>
<evidence type="ECO:0000259" key="3">
    <source>
        <dbReference type="Pfam" id="PF01648"/>
    </source>
</evidence>
<sequence length="269" mass="29686">MRATVDAPDTSREWEPADDPLAEGADVWLLAEEDVARFAEATGGLELLTEEERARHDRLLFPAARTRFLGARLLSRQVLSQYADVAPGEWRFDKGRFGRPSVQGADWGLDFNITHTNGLIAAIVVRGRTAGVDAENTPARPEALEFAPKVFTPLEQEVLRRDREDQQGHAFADSWVAKEAYTKATGMGMARGFDAFSVHRLRGGGLAVVDDEIPQQERPLWQIQVLQVWDRFALGIAIRASEDVPGPIPVRLRSAMAELLPNSPAGGPR</sequence>
<reference evidence="5" key="1">
    <citation type="journal article" date="2019" name="Int. J. Syst. Evol. Microbiol.">
        <title>The Global Catalogue of Microorganisms (GCM) 10K type strain sequencing project: providing services to taxonomists for standard genome sequencing and annotation.</title>
        <authorList>
            <consortium name="The Broad Institute Genomics Platform"/>
            <consortium name="The Broad Institute Genome Sequencing Center for Infectious Disease"/>
            <person name="Wu L."/>
            <person name="Ma J."/>
        </authorList>
    </citation>
    <scope>NUCLEOTIDE SEQUENCE [LARGE SCALE GENOMIC DNA]</scope>
    <source>
        <strain evidence="5">JCM 17138</strain>
    </source>
</reference>
<keyword evidence="2" id="KW-0808">Transferase</keyword>
<gene>
    <name evidence="4" type="ORF">GCM10022403_012540</name>
</gene>
<protein>
    <recommendedName>
        <fullName evidence="3">4'-phosphopantetheinyl transferase domain-containing protein</fullName>
    </recommendedName>
</protein>